<dbReference type="GO" id="GO:0005737">
    <property type="term" value="C:cytoplasm"/>
    <property type="evidence" value="ECO:0007669"/>
    <property type="project" value="TreeGrafter"/>
</dbReference>
<organism evidence="11 12">
    <name type="scientific">Yoonia litorea</name>
    <dbReference type="NCBI Taxonomy" id="1123755"/>
    <lineage>
        <taxon>Bacteria</taxon>
        <taxon>Pseudomonadati</taxon>
        <taxon>Pseudomonadota</taxon>
        <taxon>Alphaproteobacteria</taxon>
        <taxon>Rhodobacterales</taxon>
        <taxon>Paracoccaceae</taxon>
        <taxon>Yoonia</taxon>
    </lineage>
</organism>
<keyword evidence="7 10" id="KW-0067">ATP-binding</keyword>
<protein>
    <recommendedName>
        <fullName evidence="3 10">Gluconokinase</fullName>
        <ecNumber evidence="3 10">2.7.1.12</ecNumber>
    </recommendedName>
</protein>
<dbReference type="CDD" id="cd02021">
    <property type="entry name" value="GntK"/>
    <property type="match status" value="1"/>
</dbReference>
<accession>A0A1I6MZD9</accession>
<keyword evidence="5 10" id="KW-0547">Nucleotide-binding</keyword>
<dbReference type="PANTHER" id="PTHR43442:SF3">
    <property type="entry name" value="GLUCONOKINASE-RELATED"/>
    <property type="match status" value="1"/>
</dbReference>
<keyword evidence="4 10" id="KW-0808">Transferase</keyword>
<evidence type="ECO:0000256" key="6">
    <source>
        <dbReference type="ARBA" id="ARBA00022777"/>
    </source>
</evidence>
<evidence type="ECO:0000256" key="2">
    <source>
        <dbReference type="ARBA" id="ARBA00008420"/>
    </source>
</evidence>
<evidence type="ECO:0000256" key="9">
    <source>
        <dbReference type="ARBA" id="ARBA00048090"/>
    </source>
</evidence>
<dbReference type="EMBL" id="FOZM01000003">
    <property type="protein sequence ID" value="SFS21060.1"/>
    <property type="molecule type" value="Genomic_DNA"/>
</dbReference>
<dbReference type="GO" id="GO:0046316">
    <property type="term" value="F:gluconokinase activity"/>
    <property type="evidence" value="ECO:0007669"/>
    <property type="project" value="UniProtKB-EC"/>
</dbReference>
<gene>
    <name evidence="11" type="ORF">SAMN05444714_2728</name>
</gene>
<dbReference type="SUPFAM" id="SSF52540">
    <property type="entry name" value="P-loop containing nucleoside triphosphate hydrolases"/>
    <property type="match status" value="1"/>
</dbReference>
<comment type="similarity">
    <text evidence="2 10">Belongs to the gluconokinase GntK/GntV family.</text>
</comment>
<name>A0A1I6MZD9_9RHOB</name>
<dbReference type="FunFam" id="3.40.50.300:FF:000522">
    <property type="entry name" value="Gluconokinase"/>
    <property type="match status" value="1"/>
</dbReference>
<sequence length="175" mass="19644">MVWAPNAGPFRGAEMNCAYMVMGVSGCGKSTVGAAFADRIGAVFLDGDDYHPQQNVDHMAAGHALTDEMRWPWLDRLAAEVIVRQRDETVVFACSALKRSYRMHLRDRIPRLEVVYLEADRDLIAKRLGARHDHFMPASLLDSQFATLEAPETCFARIDIGQPVTKIIDQLERLV</sequence>
<evidence type="ECO:0000256" key="8">
    <source>
        <dbReference type="ARBA" id="ARBA00023064"/>
    </source>
</evidence>
<reference evidence="11 12" key="1">
    <citation type="submission" date="2016-10" db="EMBL/GenBank/DDBJ databases">
        <authorList>
            <person name="de Groot N.N."/>
        </authorList>
    </citation>
    <scope>NUCLEOTIDE SEQUENCE [LARGE SCALE GENOMIC DNA]</scope>
    <source>
        <strain evidence="11 12">DSM 29433</strain>
    </source>
</reference>
<evidence type="ECO:0000313" key="12">
    <source>
        <dbReference type="Proteomes" id="UP000198926"/>
    </source>
</evidence>
<dbReference type="Gene3D" id="3.40.50.300">
    <property type="entry name" value="P-loop containing nucleotide triphosphate hydrolases"/>
    <property type="match status" value="1"/>
</dbReference>
<keyword evidence="12" id="KW-1185">Reference proteome</keyword>
<keyword evidence="8" id="KW-0311">Gluconate utilization</keyword>
<evidence type="ECO:0000256" key="1">
    <source>
        <dbReference type="ARBA" id="ARBA00004761"/>
    </source>
</evidence>
<evidence type="ECO:0000256" key="7">
    <source>
        <dbReference type="ARBA" id="ARBA00022840"/>
    </source>
</evidence>
<evidence type="ECO:0000256" key="4">
    <source>
        <dbReference type="ARBA" id="ARBA00022679"/>
    </source>
</evidence>
<dbReference type="NCBIfam" id="TIGR01313">
    <property type="entry name" value="therm_gnt_kin"/>
    <property type="match status" value="1"/>
</dbReference>
<dbReference type="AlphaFoldDB" id="A0A1I6MZD9"/>
<evidence type="ECO:0000256" key="3">
    <source>
        <dbReference type="ARBA" id="ARBA00012054"/>
    </source>
</evidence>
<keyword evidence="6 10" id="KW-0418">Kinase</keyword>
<evidence type="ECO:0000256" key="10">
    <source>
        <dbReference type="RuleBase" id="RU363066"/>
    </source>
</evidence>
<comment type="catalytic activity">
    <reaction evidence="9 10">
        <text>D-gluconate + ATP = 6-phospho-D-gluconate + ADP + H(+)</text>
        <dbReference type="Rhea" id="RHEA:19433"/>
        <dbReference type="ChEBI" id="CHEBI:15378"/>
        <dbReference type="ChEBI" id="CHEBI:18391"/>
        <dbReference type="ChEBI" id="CHEBI:30616"/>
        <dbReference type="ChEBI" id="CHEBI:58759"/>
        <dbReference type="ChEBI" id="CHEBI:456216"/>
        <dbReference type="EC" id="2.7.1.12"/>
    </reaction>
</comment>
<dbReference type="STRING" id="1123755.SAMN05444714_2728"/>
<dbReference type="GO" id="GO:0019521">
    <property type="term" value="P:D-gluconate metabolic process"/>
    <property type="evidence" value="ECO:0007669"/>
    <property type="project" value="UniProtKB-KW"/>
</dbReference>
<dbReference type="Pfam" id="PF13671">
    <property type="entry name" value="AAA_33"/>
    <property type="match status" value="1"/>
</dbReference>
<dbReference type="EC" id="2.7.1.12" evidence="3 10"/>
<comment type="pathway">
    <text evidence="1">Carbohydrate acid metabolism.</text>
</comment>
<dbReference type="InterPro" id="IPR027417">
    <property type="entry name" value="P-loop_NTPase"/>
</dbReference>
<evidence type="ECO:0000313" key="11">
    <source>
        <dbReference type="EMBL" id="SFS21060.1"/>
    </source>
</evidence>
<dbReference type="PANTHER" id="PTHR43442">
    <property type="entry name" value="GLUCONOKINASE-RELATED"/>
    <property type="match status" value="1"/>
</dbReference>
<proteinExistence type="inferred from homology"/>
<dbReference type="Proteomes" id="UP000198926">
    <property type="component" value="Unassembled WGS sequence"/>
</dbReference>
<evidence type="ECO:0000256" key="5">
    <source>
        <dbReference type="ARBA" id="ARBA00022741"/>
    </source>
</evidence>
<dbReference type="InterPro" id="IPR006001">
    <property type="entry name" value="Therm_gnt_kin"/>
</dbReference>
<dbReference type="GO" id="GO:0005524">
    <property type="term" value="F:ATP binding"/>
    <property type="evidence" value="ECO:0007669"/>
    <property type="project" value="UniProtKB-KW"/>
</dbReference>